<reference evidence="3" key="1">
    <citation type="submission" date="2017-05" db="EMBL/GenBank/DDBJ databases">
        <authorList>
            <person name="Rodrigo-Torres L."/>
            <person name="Arahal R. D."/>
            <person name="Lucena T."/>
        </authorList>
    </citation>
    <scope>NUCLEOTIDE SEQUENCE [LARGE SCALE GENOMIC DNA]</scope>
    <source>
        <strain evidence="3">CECT 8649</strain>
    </source>
</reference>
<evidence type="ECO:0000256" key="1">
    <source>
        <dbReference type="SAM" id="SignalP"/>
    </source>
</evidence>
<organism evidence="2 3">
    <name type="scientific">Pelagimonas phthalicica</name>
    <dbReference type="NCBI Taxonomy" id="1037362"/>
    <lineage>
        <taxon>Bacteria</taxon>
        <taxon>Pseudomonadati</taxon>
        <taxon>Pseudomonadota</taxon>
        <taxon>Alphaproteobacteria</taxon>
        <taxon>Rhodobacterales</taxon>
        <taxon>Roseobacteraceae</taxon>
        <taxon>Pelagimonas</taxon>
    </lineage>
</organism>
<gene>
    <name evidence="2" type="ORF">TRP8649_03870</name>
</gene>
<feature type="chain" id="PRO_5013257820" evidence="1">
    <location>
        <begin position="22"/>
        <end position="69"/>
    </location>
</feature>
<name>A0A238JGB2_9RHOB</name>
<protein>
    <submittedName>
        <fullName evidence="2">Uncharacterized protein</fullName>
    </submittedName>
</protein>
<evidence type="ECO:0000313" key="3">
    <source>
        <dbReference type="Proteomes" id="UP000225972"/>
    </source>
</evidence>
<accession>A0A238JGB2</accession>
<proteinExistence type="predicted"/>
<keyword evidence="1" id="KW-0732">Signal</keyword>
<dbReference type="Proteomes" id="UP000225972">
    <property type="component" value="Unassembled WGS sequence"/>
</dbReference>
<sequence>MKTLIASALVATAALTGAANASLSSDVKTYAPGADISTLTAAETASLHLIVNGGGSESEKRNAVRKIVN</sequence>
<dbReference type="EMBL" id="FXXP01000003">
    <property type="protein sequence ID" value="SMX29731.1"/>
    <property type="molecule type" value="Genomic_DNA"/>
</dbReference>
<dbReference type="AlphaFoldDB" id="A0A238JGB2"/>
<evidence type="ECO:0000313" key="2">
    <source>
        <dbReference type="EMBL" id="SMX29731.1"/>
    </source>
</evidence>
<keyword evidence="3" id="KW-1185">Reference proteome</keyword>
<feature type="signal peptide" evidence="1">
    <location>
        <begin position="1"/>
        <end position="21"/>
    </location>
</feature>
<dbReference type="RefSeq" id="WP_099248256.1">
    <property type="nucleotide sequence ID" value="NZ_FXXP01000003.1"/>
</dbReference>